<dbReference type="PROSITE" id="PS00812">
    <property type="entry name" value="GLYCOSYL_HYDROL_F8"/>
    <property type="match status" value="1"/>
</dbReference>
<dbReference type="PRINTS" id="PR00735">
    <property type="entry name" value="GLHYDRLASE8"/>
</dbReference>
<evidence type="ECO:0000256" key="1">
    <source>
        <dbReference type="ARBA" id="ARBA00000966"/>
    </source>
</evidence>
<dbReference type="InterPro" id="IPR008928">
    <property type="entry name" value="6-hairpin_glycosidase_sf"/>
</dbReference>
<accession>A0A420EQY4</accession>
<dbReference type="EMBL" id="RAPF01000001">
    <property type="protein sequence ID" value="RKF23106.1"/>
    <property type="molecule type" value="Genomic_DNA"/>
</dbReference>
<dbReference type="RefSeq" id="WP_120323010.1">
    <property type="nucleotide sequence ID" value="NZ_RAPF01000001.1"/>
</dbReference>
<evidence type="ECO:0000256" key="4">
    <source>
        <dbReference type="ARBA" id="ARBA00022801"/>
    </source>
</evidence>
<feature type="active site" description="Nucleophile" evidence="8">
    <location>
        <position position="123"/>
    </location>
</feature>
<keyword evidence="5" id="KW-0136">Cellulose degradation</keyword>
<evidence type="ECO:0000256" key="2">
    <source>
        <dbReference type="ARBA" id="ARBA00009209"/>
    </source>
</evidence>
<dbReference type="InterPro" id="IPR002037">
    <property type="entry name" value="Glyco_hydro_8"/>
</dbReference>
<keyword evidence="11" id="KW-1185">Reference proteome</keyword>
<dbReference type="PROSITE" id="PS51257">
    <property type="entry name" value="PROKAR_LIPOPROTEIN"/>
    <property type="match status" value="1"/>
</dbReference>
<comment type="catalytic activity">
    <reaction evidence="1">
        <text>Endohydrolysis of (1-&gt;4)-beta-D-glucosidic linkages in cellulose, lichenin and cereal beta-D-glucans.</text>
        <dbReference type="EC" id="3.2.1.4"/>
    </reaction>
</comment>
<keyword evidence="6 9" id="KW-0326">Glycosidase</keyword>
<evidence type="ECO:0000256" key="8">
    <source>
        <dbReference type="PROSITE-ProRule" id="PRU10058"/>
    </source>
</evidence>
<gene>
    <name evidence="10" type="ORF">D6851_00990</name>
</gene>
<keyword evidence="3" id="KW-0732">Signal</keyword>
<evidence type="ECO:0000256" key="9">
    <source>
        <dbReference type="RuleBase" id="RU361167"/>
    </source>
</evidence>
<protein>
    <recommendedName>
        <fullName evidence="9">Glucanase</fullName>
        <ecNumber evidence="9">3.2.1.-</ecNumber>
    </recommendedName>
</protein>
<dbReference type="AlphaFoldDB" id="A0A420EQY4"/>
<dbReference type="OrthoDB" id="9766708at2"/>
<dbReference type="Pfam" id="PF01270">
    <property type="entry name" value="Glyco_hydro_8"/>
    <property type="match status" value="1"/>
</dbReference>
<name>A0A420EQY4_9SPHN</name>
<sequence length="345" mass="37401">MAFNRRLFLAAGAVALASVGCNRVGSTVTRPADDADVSAGWLMMKTYLMGDGRIVDTGNGSISHSEGQGYGMLLAALAGDRDSFDKMYRWTMNTLRQNDKALFAWRYDPSSANPISDPNNATDGDILIAWALMIAGDRWKESTYRKDAASIRKAVQSSMIVKRGGMSVILPGQYGFQQNAVTTVNLSYYIWPALDAFRKADGDAAWGDVLRDGEALLAKAQFGPLHLPTDWIDLSDEGAVVPTPGRPPRFGFDAVRIPLYLMMGGRGRLAAPIESFWSSYINQGRAIPAWVDVQNGQTASFPLSSGAMTIVARLTGRNILAMENSGSADYYSTVLKALSQIPSFS</sequence>
<dbReference type="Proteomes" id="UP000284395">
    <property type="component" value="Unassembled WGS sequence"/>
</dbReference>
<dbReference type="SUPFAM" id="SSF48208">
    <property type="entry name" value="Six-hairpin glycosidases"/>
    <property type="match status" value="1"/>
</dbReference>
<evidence type="ECO:0000256" key="6">
    <source>
        <dbReference type="ARBA" id="ARBA00023295"/>
    </source>
</evidence>
<evidence type="ECO:0000256" key="3">
    <source>
        <dbReference type="ARBA" id="ARBA00022729"/>
    </source>
</evidence>
<keyword evidence="4 9" id="KW-0378">Hydrolase</keyword>
<keyword evidence="7 9" id="KW-0624">Polysaccharide degradation</keyword>
<dbReference type="InterPro" id="IPR019834">
    <property type="entry name" value="Glyco_hydro_8_CS"/>
</dbReference>
<dbReference type="EC" id="3.2.1.-" evidence="9"/>
<evidence type="ECO:0000256" key="7">
    <source>
        <dbReference type="ARBA" id="ARBA00023326"/>
    </source>
</evidence>
<keyword evidence="7 9" id="KW-0119">Carbohydrate metabolism</keyword>
<comment type="similarity">
    <text evidence="2 9">Belongs to the glycosyl hydrolase 8 (cellulase D) family.</text>
</comment>
<dbReference type="Gene3D" id="1.50.10.10">
    <property type="match status" value="1"/>
</dbReference>
<dbReference type="InterPro" id="IPR012341">
    <property type="entry name" value="6hp_glycosidase-like_sf"/>
</dbReference>
<organism evidence="10 11">
    <name type="scientific">Altericroceibacterium spongiae</name>
    <dbReference type="NCBI Taxonomy" id="2320269"/>
    <lineage>
        <taxon>Bacteria</taxon>
        <taxon>Pseudomonadati</taxon>
        <taxon>Pseudomonadota</taxon>
        <taxon>Alphaproteobacteria</taxon>
        <taxon>Sphingomonadales</taxon>
        <taxon>Erythrobacteraceae</taxon>
        <taxon>Altericroceibacterium</taxon>
    </lineage>
</organism>
<proteinExistence type="inferred from homology"/>
<dbReference type="GO" id="GO:0008810">
    <property type="term" value="F:cellulase activity"/>
    <property type="evidence" value="ECO:0007669"/>
    <property type="project" value="UniProtKB-EC"/>
</dbReference>
<dbReference type="GO" id="GO:0030245">
    <property type="term" value="P:cellulose catabolic process"/>
    <property type="evidence" value="ECO:0007669"/>
    <property type="project" value="UniProtKB-KW"/>
</dbReference>
<evidence type="ECO:0000313" key="10">
    <source>
        <dbReference type="EMBL" id="RKF23106.1"/>
    </source>
</evidence>
<evidence type="ECO:0000313" key="11">
    <source>
        <dbReference type="Proteomes" id="UP000284395"/>
    </source>
</evidence>
<evidence type="ECO:0000256" key="5">
    <source>
        <dbReference type="ARBA" id="ARBA00023001"/>
    </source>
</evidence>
<reference evidence="10 11" key="1">
    <citation type="submission" date="2018-09" db="EMBL/GenBank/DDBJ databases">
        <title>Altererythrobacter spongiae sp. nov., isolated from a marine sponge.</title>
        <authorList>
            <person name="Zhuang L."/>
            <person name="Luo L."/>
        </authorList>
    </citation>
    <scope>NUCLEOTIDE SEQUENCE [LARGE SCALE GENOMIC DNA]</scope>
    <source>
        <strain evidence="10 11">HN-Y73</strain>
    </source>
</reference>
<comment type="caution">
    <text evidence="10">The sequence shown here is derived from an EMBL/GenBank/DDBJ whole genome shotgun (WGS) entry which is preliminary data.</text>
</comment>